<evidence type="ECO:0000313" key="2">
    <source>
        <dbReference type="EMBL" id="SDB46077.1"/>
    </source>
</evidence>
<proteinExistence type="predicted"/>
<dbReference type="EMBL" id="FMXQ01000007">
    <property type="protein sequence ID" value="SDB46077.1"/>
    <property type="molecule type" value="Genomic_DNA"/>
</dbReference>
<dbReference type="OrthoDB" id="7824623at2"/>
<keyword evidence="1" id="KW-0732">Signal</keyword>
<evidence type="ECO:0000313" key="3">
    <source>
        <dbReference type="Proteomes" id="UP000199071"/>
    </source>
</evidence>
<accession>A0A1G6DLL7</accession>
<sequence length="379" mass="38928">MSLKLHSIALGSAALCFAFGAGQALAADANAIADALVAAMQSNDKSTAKYDGATAIGDDVTITGFSATNPKGGVISIPTITIANAQPRDAGGFTASAMTFDNGTVVDEDTNVAWQMGSLKDATVPSPAEIKAKAHILPFTQVTVSGLSIAGGDLPAPLDIASIGVALDVDAEGNPRDFDLKVASINIPPAVFAQDPQQKAILDELGYTSGFMVNLDIAGAYESEGDEVTLRTFTLDAADVGKLAVTGKFNGISLGDMAQGAEPGDAGKNGALEALTIRFDNAGVVERVLDMQAKMMGVDRAAVVAQFGGALPFMLNFIGNPPFQDKLAKAGAAFLNDPQSITIAVNPDQPKKFEEIMGIANQAPQTLPDVLSVDVTANN</sequence>
<feature type="chain" id="PRO_5011677767" description="DUF2125 domain-containing protein" evidence="1">
    <location>
        <begin position="27"/>
        <end position="379"/>
    </location>
</feature>
<organism evidence="2 3">
    <name type="scientific">Bauldia litoralis</name>
    <dbReference type="NCBI Taxonomy" id="665467"/>
    <lineage>
        <taxon>Bacteria</taxon>
        <taxon>Pseudomonadati</taxon>
        <taxon>Pseudomonadota</taxon>
        <taxon>Alphaproteobacteria</taxon>
        <taxon>Hyphomicrobiales</taxon>
        <taxon>Kaistiaceae</taxon>
        <taxon>Bauldia</taxon>
    </lineage>
</organism>
<protein>
    <recommendedName>
        <fullName evidence="4">DUF2125 domain-containing protein</fullName>
    </recommendedName>
</protein>
<dbReference type="STRING" id="665467.SAMN02982931_03580"/>
<dbReference type="Proteomes" id="UP000199071">
    <property type="component" value="Unassembled WGS sequence"/>
</dbReference>
<evidence type="ECO:0008006" key="4">
    <source>
        <dbReference type="Google" id="ProtNLM"/>
    </source>
</evidence>
<dbReference type="AlphaFoldDB" id="A0A1G6DLL7"/>
<gene>
    <name evidence="2" type="ORF">SAMN02982931_03580</name>
</gene>
<feature type="signal peptide" evidence="1">
    <location>
        <begin position="1"/>
        <end position="26"/>
    </location>
</feature>
<evidence type="ECO:0000256" key="1">
    <source>
        <dbReference type="SAM" id="SignalP"/>
    </source>
</evidence>
<dbReference type="RefSeq" id="WP_139167880.1">
    <property type="nucleotide sequence ID" value="NZ_FMXQ01000007.1"/>
</dbReference>
<keyword evidence="3" id="KW-1185">Reference proteome</keyword>
<name>A0A1G6DLL7_9HYPH</name>
<reference evidence="2 3" key="1">
    <citation type="submission" date="2016-10" db="EMBL/GenBank/DDBJ databases">
        <authorList>
            <person name="de Groot N.N."/>
        </authorList>
    </citation>
    <scope>NUCLEOTIDE SEQUENCE [LARGE SCALE GENOMIC DNA]</scope>
    <source>
        <strain evidence="2 3">ATCC 35022</strain>
    </source>
</reference>